<sequence length="86" mass="9829">MVSEEEDGDAEETQDSEGDEEDEMEEDDDDSDYPEEMEDDDDDASYCTESSFRSHRGSPTPASPRRRGNAPLHPVTKQHHHHTQHN</sequence>
<dbReference type="Proteomes" id="UP000052978">
    <property type="component" value="Unassembled WGS sequence"/>
</dbReference>
<reference evidence="2 3" key="1">
    <citation type="journal article" date="2013" name="Nat. Commun.">
        <title>Genome analysis reveals insights into physiology and longevity of the Brandt's bat Myotis brandtii.</title>
        <authorList>
            <person name="Seim I."/>
            <person name="Fang X."/>
            <person name="Xiong Z."/>
            <person name="Lobanov A.V."/>
            <person name="Huang Z."/>
            <person name="Ma S."/>
            <person name="Feng Y."/>
            <person name="Turanov A.A."/>
            <person name="Zhu Y."/>
            <person name="Lenz T.L."/>
            <person name="Gerashchenko M.V."/>
            <person name="Fan D."/>
            <person name="Hee Yim S."/>
            <person name="Yao X."/>
            <person name="Jordan D."/>
            <person name="Xiong Y."/>
            <person name="Ma Y."/>
            <person name="Lyapunov A.N."/>
            <person name="Chen G."/>
            <person name="Kulakova O.I."/>
            <person name="Sun Y."/>
            <person name="Lee S.G."/>
            <person name="Bronson R.T."/>
            <person name="Moskalev A.A."/>
            <person name="Sunyaev S.R."/>
            <person name="Zhang G."/>
            <person name="Krogh A."/>
            <person name="Wang J."/>
            <person name="Gladyshev V.N."/>
        </authorList>
    </citation>
    <scope>NUCLEOTIDE SEQUENCE [LARGE SCALE GENOMIC DNA]</scope>
</reference>
<protein>
    <submittedName>
        <fullName evidence="2">Uncharacterized protein</fullName>
    </submittedName>
</protein>
<dbReference type="AlphaFoldDB" id="S7MGI4"/>
<evidence type="ECO:0000313" key="2">
    <source>
        <dbReference type="EMBL" id="EPQ02986.1"/>
    </source>
</evidence>
<evidence type="ECO:0000313" key="3">
    <source>
        <dbReference type="Proteomes" id="UP000052978"/>
    </source>
</evidence>
<gene>
    <name evidence="2" type="ORF">D623_10031129</name>
</gene>
<dbReference type="EMBL" id="KE161298">
    <property type="protein sequence ID" value="EPQ02986.1"/>
    <property type="molecule type" value="Genomic_DNA"/>
</dbReference>
<feature type="compositionally biased region" description="Basic residues" evidence="1">
    <location>
        <begin position="76"/>
        <end position="86"/>
    </location>
</feature>
<keyword evidence="3" id="KW-1185">Reference proteome</keyword>
<accession>S7MGI4</accession>
<name>S7MGI4_MYOBR</name>
<evidence type="ECO:0000256" key="1">
    <source>
        <dbReference type="SAM" id="MobiDB-lite"/>
    </source>
</evidence>
<proteinExistence type="predicted"/>
<feature type="region of interest" description="Disordered" evidence="1">
    <location>
        <begin position="1"/>
        <end position="86"/>
    </location>
</feature>
<feature type="compositionally biased region" description="Acidic residues" evidence="1">
    <location>
        <begin position="1"/>
        <end position="44"/>
    </location>
</feature>
<organism evidence="2 3">
    <name type="scientific">Myotis brandtii</name>
    <name type="common">Brandt's bat</name>
    <dbReference type="NCBI Taxonomy" id="109478"/>
    <lineage>
        <taxon>Eukaryota</taxon>
        <taxon>Metazoa</taxon>
        <taxon>Chordata</taxon>
        <taxon>Craniata</taxon>
        <taxon>Vertebrata</taxon>
        <taxon>Euteleostomi</taxon>
        <taxon>Mammalia</taxon>
        <taxon>Eutheria</taxon>
        <taxon>Laurasiatheria</taxon>
        <taxon>Chiroptera</taxon>
        <taxon>Yangochiroptera</taxon>
        <taxon>Vespertilionidae</taxon>
        <taxon>Myotis</taxon>
    </lineage>
</organism>